<feature type="compositionally biased region" description="Low complexity" evidence="1">
    <location>
        <begin position="533"/>
        <end position="547"/>
    </location>
</feature>
<feature type="region of interest" description="Disordered" evidence="1">
    <location>
        <begin position="186"/>
        <end position="558"/>
    </location>
</feature>
<feature type="region of interest" description="Disordered" evidence="1">
    <location>
        <begin position="576"/>
        <end position="597"/>
    </location>
</feature>
<feature type="region of interest" description="Disordered" evidence="1">
    <location>
        <begin position="1"/>
        <end position="53"/>
    </location>
</feature>
<reference evidence="2 3" key="1">
    <citation type="submission" date="2020-01" db="EMBL/GenBank/DDBJ databases">
        <authorList>
            <consortium name="DOE Joint Genome Institute"/>
            <person name="Haridas S."/>
            <person name="Albert R."/>
            <person name="Binder M."/>
            <person name="Bloem J."/>
            <person name="Labutti K."/>
            <person name="Salamov A."/>
            <person name="Andreopoulos B."/>
            <person name="Baker S.E."/>
            <person name="Barry K."/>
            <person name="Bills G."/>
            <person name="Bluhm B.H."/>
            <person name="Cannon C."/>
            <person name="Castanera R."/>
            <person name="Culley D.E."/>
            <person name="Daum C."/>
            <person name="Ezra D."/>
            <person name="Gonzalez J.B."/>
            <person name="Henrissat B."/>
            <person name="Kuo A."/>
            <person name="Liang C."/>
            <person name="Lipzen A."/>
            <person name="Lutzoni F."/>
            <person name="Magnuson J."/>
            <person name="Mondo S."/>
            <person name="Nolan M."/>
            <person name="Ohm R."/>
            <person name="Pangilinan J."/>
            <person name="Park H.-J.H."/>
            <person name="Ramirez L."/>
            <person name="Alfaro M."/>
            <person name="Sun H."/>
            <person name="Tritt A."/>
            <person name="Yoshinaga Y."/>
            <person name="Zwiers L.-H.L."/>
            <person name="Turgeon B.G."/>
            <person name="Goodwin S.B."/>
            <person name="Spatafora J.W."/>
            <person name="Crous P.W."/>
            <person name="Grigoriev I.V."/>
        </authorList>
    </citation>
    <scope>NUCLEOTIDE SEQUENCE [LARGE SCALE GENOMIC DNA]</scope>
    <source>
        <strain evidence="2 3">CBS 611.86</strain>
    </source>
</reference>
<dbReference type="EMBL" id="JAADJZ010000033">
    <property type="protein sequence ID" value="KAF2865454.1"/>
    <property type="molecule type" value="Genomic_DNA"/>
</dbReference>
<proteinExistence type="predicted"/>
<accession>A0A7C8HYU8</accession>
<name>A0A7C8HYU8_9PLEO</name>
<evidence type="ECO:0000313" key="3">
    <source>
        <dbReference type="Proteomes" id="UP000481861"/>
    </source>
</evidence>
<evidence type="ECO:0000256" key="1">
    <source>
        <dbReference type="SAM" id="MobiDB-lite"/>
    </source>
</evidence>
<sequence length="732" mass="79794">MERPFGAERQRTMSSFNPAAPTFNPRSSPLRTERNRPTQESPIGTNPPVGAGTEQSMMAAAEGLSVLSPVAIRNRQEFLFAPYTPDHITRASGSVTFGRQDEPESLRVGHQSEEHPRLGANFGVIGPVDVSTQGFARDPSQMSTQPAAGLDGTLIRRALHKSLTAGDVADMLASHSHADDNHANADLFRFTSPGRNSAPSDGSGETVVPAAPVRPQPGFPPGIPPQYQGLAELLELSEQSPPPGFPRGYQPRYKPTEELQEPSEQAPPPGFPRGYQPRYQPTDDMQELSEQAPPPGFPPGYQPRYQPTADLEEVSEQAPPPGFPSGFQPRYQATTDLQDPSEHAGLLPGFQPRYQRTTDLQDPSEHAGLLPGLQPRYQQAQKLQEPSEHVPSSGFAPGFQPRFQPTADWHGPSEFATLSPPLSESMRLLTPFQRQDVQTPAAPGFHVPHGGSGYIYQPHRPAGPQQFAPRQTLSINSQPLSRRNRHNIARKNYPSRPRRSDQGPEPSDADIYPADAPRKDSASGYAASGNTNRRQVAAQAPPRASPALRVSDRNNWPTPAEVHTTAQAAITRFEQQANQLQHPQPQPPSRSRIPLDGDYNAADAEVQSTATPPEASILTSISRALSFILTDLPLAELMTGLHPSATTGNMRCDQRPISPAQKSGSRYGLKLGINLNEPWNPPAVKPGTPFRVRPRGHDGWGGWIWAMEKGWGEEGTDGFRPVQGAKDPWARN</sequence>
<feature type="compositionally biased region" description="Pro residues" evidence="1">
    <location>
        <begin position="292"/>
        <end position="301"/>
    </location>
</feature>
<protein>
    <submittedName>
        <fullName evidence="2">Uncharacterized protein</fullName>
    </submittedName>
</protein>
<dbReference type="OrthoDB" id="3673077at2759"/>
<dbReference type="AlphaFoldDB" id="A0A7C8HYU8"/>
<evidence type="ECO:0000313" key="2">
    <source>
        <dbReference type="EMBL" id="KAF2865454.1"/>
    </source>
</evidence>
<feature type="compositionally biased region" description="Basic and acidic residues" evidence="1">
    <location>
        <begin position="1"/>
        <end position="11"/>
    </location>
</feature>
<feature type="compositionally biased region" description="Polar residues" evidence="1">
    <location>
        <begin position="468"/>
        <end position="481"/>
    </location>
</feature>
<keyword evidence="3" id="KW-1185">Reference proteome</keyword>
<comment type="caution">
    <text evidence="2">The sequence shown here is derived from an EMBL/GenBank/DDBJ whole genome shotgun (WGS) entry which is preliminary data.</text>
</comment>
<feature type="compositionally biased region" description="Pro residues" evidence="1">
    <location>
        <begin position="212"/>
        <end position="224"/>
    </location>
</feature>
<organism evidence="2 3">
    <name type="scientific">Massariosphaeria phaeospora</name>
    <dbReference type="NCBI Taxonomy" id="100035"/>
    <lineage>
        <taxon>Eukaryota</taxon>
        <taxon>Fungi</taxon>
        <taxon>Dikarya</taxon>
        <taxon>Ascomycota</taxon>
        <taxon>Pezizomycotina</taxon>
        <taxon>Dothideomycetes</taxon>
        <taxon>Pleosporomycetidae</taxon>
        <taxon>Pleosporales</taxon>
        <taxon>Pleosporales incertae sedis</taxon>
        <taxon>Massariosphaeria</taxon>
    </lineage>
</organism>
<dbReference type="Proteomes" id="UP000481861">
    <property type="component" value="Unassembled WGS sequence"/>
</dbReference>
<gene>
    <name evidence="2" type="ORF">BDV95DRAFT_612598</name>
</gene>